<protein>
    <submittedName>
        <fullName evidence="1">Uncharacterized protein</fullName>
    </submittedName>
</protein>
<gene>
    <name evidence="1" type="ORF">DPMN_059002</name>
</gene>
<keyword evidence="2" id="KW-1185">Reference proteome</keyword>
<reference evidence="1" key="2">
    <citation type="submission" date="2020-11" db="EMBL/GenBank/DDBJ databases">
        <authorList>
            <person name="McCartney M.A."/>
            <person name="Auch B."/>
            <person name="Kono T."/>
            <person name="Mallez S."/>
            <person name="Becker A."/>
            <person name="Gohl D.M."/>
            <person name="Silverstein K.A.T."/>
            <person name="Koren S."/>
            <person name="Bechman K.B."/>
            <person name="Herman A."/>
            <person name="Abrahante J.E."/>
            <person name="Garbe J."/>
        </authorList>
    </citation>
    <scope>NUCLEOTIDE SEQUENCE</scope>
    <source>
        <strain evidence="1">Duluth1</strain>
        <tissue evidence="1">Whole animal</tissue>
    </source>
</reference>
<sequence length="51" mass="5607">MKVVGTEKSDTKVHKMNNKIAGNTMSSENLEDAFGFKYFGANLSEDSASNY</sequence>
<dbReference type="EMBL" id="JAIWYP010000013">
    <property type="protein sequence ID" value="KAH3716284.1"/>
    <property type="molecule type" value="Genomic_DNA"/>
</dbReference>
<accession>A0A9D4HG49</accession>
<dbReference type="Proteomes" id="UP000828390">
    <property type="component" value="Unassembled WGS sequence"/>
</dbReference>
<evidence type="ECO:0000313" key="2">
    <source>
        <dbReference type="Proteomes" id="UP000828390"/>
    </source>
</evidence>
<reference evidence="1" key="1">
    <citation type="journal article" date="2019" name="bioRxiv">
        <title>The Genome of the Zebra Mussel, Dreissena polymorpha: A Resource for Invasive Species Research.</title>
        <authorList>
            <person name="McCartney M.A."/>
            <person name="Auch B."/>
            <person name="Kono T."/>
            <person name="Mallez S."/>
            <person name="Zhang Y."/>
            <person name="Obille A."/>
            <person name="Becker A."/>
            <person name="Abrahante J.E."/>
            <person name="Garbe J."/>
            <person name="Badalamenti J.P."/>
            <person name="Herman A."/>
            <person name="Mangelson H."/>
            <person name="Liachko I."/>
            <person name="Sullivan S."/>
            <person name="Sone E.D."/>
            <person name="Koren S."/>
            <person name="Silverstein K.A.T."/>
            <person name="Beckman K.B."/>
            <person name="Gohl D.M."/>
        </authorList>
    </citation>
    <scope>NUCLEOTIDE SEQUENCE</scope>
    <source>
        <strain evidence="1">Duluth1</strain>
        <tissue evidence="1">Whole animal</tissue>
    </source>
</reference>
<name>A0A9D4HG49_DREPO</name>
<proteinExistence type="predicted"/>
<dbReference type="AlphaFoldDB" id="A0A9D4HG49"/>
<comment type="caution">
    <text evidence="1">The sequence shown here is derived from an EMBL/GenBank/DDBJ whole genome shotgun (WGS) entry which is preliminary data.</text>
</comment>
<organism evidence="1 2">
    <name type="scientific">Dreissena polymorpha</name>
    <name type="common">Zebra mussel</name>
    <name type="synonym">Mytilus polymorpha</name>
    <dbReference type="NCBI Taxonomy" id="45954"/>
    <lineage>
        <taxon>Eukaryota</taxon>
        <taxon>Metazoa</taxon>
        <taxon>Spiralia</taxon>
        <taxon>Lophotrochozoa</taxon>
        <taxon>Mollusca</taxon>
        <taxon>Bivalvia</taxon>
        <taxon>Autobranchia</taxon>
        <taxon>Heteroconchia</taxon>
        <taxon>Euheterodonta</taxon>
        <taxon>Imparidentia</taxon>
        <taxon>Neoheterodontei</taxon>
        <taxon>Myida</taxon>
        <taxon>Dreissenoidea</taxon>
        <taxon>Dreissenidae</taxon>
        <taxon>Dreissena</taxon>
    </lineage>
</organism>
<evidence type="ECO:0000313" key="1">
    <source>
        <dbReference type="EMBL" id="KAH3716284.1"/>
    </source>
</evidence>